<dbReference type="AlphaFoldDB" id="A0A6S7G9R8"/>
<dbReference type="Proteomes" id="UP001152795">
    <property type="component" value="Unassembled WGS sequence"/>
</dbReference>
<gene>
    <name evidence="2" type="ORF">PACLA_8A051052</name>
</gene>
<proteinExistence type="predicted"/>
<feature type="region of interest" description="Disordered" evidence="1">
    <location>
        <begin position="527"/>
        <end position="553"/>
    </location>
</feature>
<organism evidence="2 3">
    <name type="scientific">Paramuricea clavata</name>
    <name type="common">Red gorgonian</name>
    <name type="synonym">Violescent sea-whip</name>
    <dbReference type="NCBI Taxonomy" id="317549"/>
    <lineage>
        <taxon>Eukaryota</taxon>
        <taxon>Metazoa</taxon>
        <taxon>Cnidaria</taxon>
        <taxon>Anthozoa</taxon>
        <taxon>Octocorallia</taxon>
        <taxon>Malacalcyonacea</taxon>
        <taxon>Plexauridae</taxon>
        <taxon>Paramuricea</taxon>
    </lineage>
</organism>
<evidence type="ECO:0000256" key="1">
    <source>
        <dbReference type="SAM" id="MobiDB-lite"/>
    </source>
</evidence>
<sequence length="1017" mass="114014">MVSRFQDKFNEDLELIYAKYSNPFDGAPELTLSTCDVPENVQIIKNYKYSNCGKWKVLGADSNGVYDNSCDERNGDTSDGDYFCTSDEDNQSSCYDSDDHSDSSESFKLGKSFREKYPRLCAKQGLKTPPFNVKSNKSTNVAKTPPSNHNMAHKQCYYEQEEEQTSSKMVLGRSYSSDEYFKPKETVTISKDLWSQVQQCLRLMTSVFRQLNSESDNEKDSKNLSSERPSQRQSNLIRKSSVKQRLFNDANTCHASVPQGLVVEKLFVRHKGSSTPGVELASRHTFTCDTKSKISEIESLDSGFCQENNNVSASTQQYSSPSSSSSRMGGSTSHNTIVSQKSEGSCGFMKSAAGSKQVSSGVSCRCSDSLRCLQPTPELLSPKVFGEHNQASSEKKRRRRYRLVRRRSASCKTRGRSTNETPTSDHESDTRENQHFARNEVYPCMSTGTSEHESDTRESHHGARNEHSFDQCLSETDDFHIPEKTKMTAMKGIKQSECCSSPEIYDVMLVHAPPTLVHNKVLSPRAIPRNKTPSLTTSSQENCHSSTSHMHPRAISGNKRSLITELSQGYCRSSTPRKHLEVNNVTTSPDSKAYLRRPLFQQNSGTSAESMPSPIRSTLNTNPTETLINNTFLGNTDHPRALSSQPQNMKESLLSPISSKSPGAILQPEISVNFLRTKDILKRRSSCVTNEGPAKPNIRSGQNNDGYTKKLFPSLSKKGFSDGSNTLLFHIPSDDLFKQNTEQDYLSNEGHSKNNQRGNMMPSIVRSANSTSTRSPDYCRSKSRNVLCATTDRRLVNSPLTQMHNSESSPTTESSTTRCDRKSKVTTPEKLNRLDHNSDRFTSPNNHQLKIAPRRAKFHPYATCSKFPRTPSLSSPFQSLSSRSPSLISPLRDLTIKSPSSPRHKWTTLDRSPMAVCVKQARRMSDPVVASRKILEFGSHGRCSDSSSDKEKIKSREERVSDEIKNEHGLQYPHKKLTMKRNNKVDRHVEDNESRSKCSNGKCTKTFCFNCSMMDLS</sequence>
<feature type="compositionally biased region" description="Basic and acidic residues" evidence="1">
    <location>
        <begin position="830"/>
        <end position="839"/>
    </location>
</feature>
<evidence type="ECO:0000313" key="3">
    <source>
        <dbReference type="Proteomes" id="UP001152795"/>
    </source>
</evidence>
<feature type="compositionally biased region" description="Low complexity" evidence="1">
    <location>
        <begin position="312"/>
        <end position="333"/>
    </location>
</feature>
<feature type="compositionally biased region" description="Basic and acidic residues" evidence="1">
    <location>
        <begin position="450"/>
        <end position="469"/>
    </location>
</feature>
<evidence type="ECO:0000313" key="2">
    <source>
        <dbReference type="EMBL" id="CAB3982230.1"/>
    </source>
</evidence>
<feature type="compositionally biased region" description="Basic and acidic residues" evidence="1">
    <location>
        <begin position="423"/>
        <end position="438"/>
    </location>
</feature>
<comment type="caution">
    <text evidence="2">The sequence shown here is derived from an EMBL/GenBank/DDBJ whole genome shotgun (WGS) entry which is preliminary data.</text>
</comment>
<dbReference type="EMBL" id="CACRXK020000480">
    <property type="protein sequence ID" value="CAB3982230.1"/>
    <property type="molecule type" value="Genomic_DNA"/>
</dbReference>
<protein>
    <submittedName>
        <fullName evidence="2">Uncharacterized protein</fullName>
    </submittedName>
</protein>
<feature type="region of interest" description="Disordered" evidence="1">
    <location>
        <begin position="312"/>
        <end position="338"/>
    </location>
</feature>
<feature type="region of interest" description="Disordered" evidence="1">
    <location>
        <begin position="687"/>
        <end position="706"/>
    </location>
</feature>
<feature type="compositionally biased region" description="Polar residues" evidence="1">
    <location>
        <begin position="531"/>
        <end position="549"/>
    </location>
</feature>
<feature type="compositionally biased region" description="Polar residues" evidence="1">
    <location>
        <begin position="223"/>
        <end position="238"/>
    </location>
</feature>
<feature type="region of interest" description="Disordered" evidence="1">
    <location>
        <begin position="790"/>
        <end position="846"/>
    </location>
</feature>
<dbReference type="OrthoDB" id="6015750at2759"/>
<feature type="region of interest" description="Disordered" evidence="1">
    <location>
        <begin position="212"/>
        <end position="239"/>
    </location>
</feature>
<feature type="compositionally biased region" description="Low complexity" evidence="1">
    <location>
        <begin position="806"/>
        <end position="817"/>
    </location>
</feature>
<accession>A0A6S7G9R8</accession>
<feature type="region of interest" description="Disordered" evidence="1">
    <location>
        <begin position="602"/>
        <end position="621"/>
    </location>
</feature>
<feature type="compositionally biased region" description="Basic residues" evidence="1">
    <location>
        <begin position="395"/>
        <end position="415"/>
    </location>
</feature>
<keyword evidence="3" id="KW-1185">Reference proteome</keyword>
<name>A0A6S7G9R8_PARCT</name>
<reference evidence="2" key="1">
    <citation type="submission" date="2020-04" db="EMBL/GenBank/DDBJ databases">
        <authorList>
            <person name="Alioto T."/>
            <person name="Alioto T."/>
            <person name="Gomez Garrido J."/>
        </authorList>
    </citation>
    <scope>NUCLEOTIDE SEQUENCE</scope>
    <source>
        <strain evidence="2">A484AB</strain>
    </source>
</reference>
<feature type="region of interest" description="Disordered" evidence="1">
    <location>
        <begin position="383"/>
        <end position="471"/>
    </location>
</feature>